<evidence type="ECO:0000313" key="8">
    <source>
        <dbReference type="RefSeq" id="XP_026750747.1"/>
    </source>
</evidence>
<feature type="region of interest" description="Disordered" evidence="5">
    <location>
        <begin position="612"/>
        <end position="632"/>
    </location>
</feature>
<dbReference type="AlphaFoldDB" id="A0A6J1WJA1"/>
<dbReference type="PANTHER" id="PTHR10288">
    <property type="entry name" value="KH DOMAIN CONTAINING RNA BINDING PROTEIN"/>
    <property type="match status" value="1"/>
</dbReference>
<feature type="compositionally biased region" description="Gly residues" evidence="5">
    <location>
        <begin position="618"/>
        <end position="632"/>
    </location>
</feature>
<dbReference type="GO" id="GO:0006355">
    <property type="term" value="P:regulation of DNA-templated transcription"/>
    <property type="evidence" value="ECO:0007669"/>
    <property type="project" value="InterPro"/>
</dbReference>
<dbReference type="Pfam" id="PF00013">
    <property type="entry name" value="KH_1"/>
    <property type="match status" value="4"/>
</dbReference>
<keyword evidence="4" id="KW-0694">RNA-binding</keyword>
<evidence type="ECO:0000313" key="7">
    <source>
        <dbReference type="Proteomes" id="UP001652740"/>
    </source>
</evidence>
<feature type="domain" description="K Homology" evidence="6">
    <location>
        <begin position="107"/>
        <end position="177"/>
    </location>
</feature>
<evidence type="ECO:0000259" key="6">
    <source>
        <dbReference type="SMART" id="SM00322"/>
    </source>
</evidence>
<evidence type="ECO:0000256" key="2">
    <source>
        <dbReference type="ARBA" id="ARBA00022737"/>
    </source>
</evidence>
<dbReference type="InterPro" id="IPR004087">
    <property type="entry name" value="KH_dom"/>
</dbReference>
<dbReference type="InterPro" id="IPR004088">
    <property type="entry name" value="KH_dom_type_1"/>
</dbReference>
<name>A0A6J1WJA1_GALME</name>
<dbReference type="KEGG" id="gmw:113511319"/>
<dbReference type="InParanoid" id="A0A6J1WJA1"/>
<dbReference type="RefSeq" id="XP_026750747.1">
    <property type="nucleotide sequence ID" value="XM_026894946.3"/>
</dbReference>
<evidence type="ECO:0000256" key="4">
    <source>
        <dbReference type="PROSITE-ProRule" id="PRU00117"/>
    </source>
</evidence>
<comment type="subcellular location">
    <subcellularLocation>
        <location evidence="1">Nucleus</location>
    </subcellularLocation>
</comment>
<dbReference type="CDD" id="cd22397">
    <property type="entry name" value="KH-I_FUBP_rpt2"/>
    <property type="match status" value="1"/>
</dbReference>
<evidence type="ECO:0000256" key="3">
    <source>
        <dbReference type="ARBA" id="ARBA00023242"/>
    </source>
</evidence>
<keyword evidence="7" id="KW-1185">Reference proteome</keyword>
<reference evidence="8" key="1">
    <citation type="submission" date="2025-08" db="UniProtKB">
        <authorList>
            <consortium name="RefSeq"/>
        </authorList>
    </citation>
    <scope>IDENTIFICATION</scope>
    <source>
        <tissue evidence="8">Whole larvae</tissue>
    </source>
</reference>
<keyword evidence="2" id="KW-0677">Repeat</keyword>
<dbReference type="FunCoup" id="A0A6J1WJA1">
    <property type="interactions" value="2376"/>
</dbReference>
<dbReference type="CDD" id="cd22396">
    <property type="entry name" value="KH-I_FUBP_rpt1"/>
    <property type="match status" value="1"/>
</dbReference>
<dbReference type="GeneID" id="113511319"/>
<protein>
    <submittedName>
        <fullName evidence="8">Far upstream element-binding protein 3 isoform X1</fullName>
    </submittedName>
</protein>
<keyword evidence="3" id="KW-0539">Nucleus</keyword>
<feature type="compositionally biased region" description="Gly residues" evidence="5">
    <location>
        <begin position="406"/>
        <end position="415"/>
    </location>
</feature>
<dbReference type="Gene3D" id="3.30.1370.10">
    <property type="entry name" value="K Homology domain, type 1"/>
    <property type="match status" value="4"/>
</dbReference>
<dbReference type="SMART" id="SM00322">
    <property type="entry name" value="KH"/>
    <property type="match status" value="4"/>
</dbReference>
<accession>A0A6J1WJA1</accession>
<dbReference type="OrthoDB" id="5204190at2759"/>
<gene>
    <name evidence="8" type="primary">LOC113511319</name>
</gene>
<feature type="region of interest" description="Disordered" evidence="5">
    <location>
        <begin position="33"/>
        <end position="59"/>
    </location>
</feature>
<dbReference type="InterPro" id="IPR015096">
    <property type="entry name" value="FUBP_C"/>
</dbReference>
<evidence type="ECO:0000256" key="5">
    <source>
        <dbReference type="SAM" id="MobiDB-lite"/>
    </source>
</evidence>
<dbReference type="InterPro" id="IPR036612">
    <property type="entry name" value="KH_dom_type_1_sf"/>
</dbReference>
<dbReference type="GO" id="GO:0003723">
    <property type="term" value="F:RNA binding"/>
    <property type="evidence" value="ECO:0007669"/>
    <property type="project" value="UniProtKB-UniRule"/>
</dbReference>
<dbReference type="PROSITE" id="PS50084">
    <property type="entry name" value="KH_TYPE_1"/>
    <property type="match status" value="4"/>
</dbReference>
<organism evidence="7 8">
    <name type="scientific">Galleria mellonella</name>
    <name type="common">Greater wax moth</name>
    <dbReference type="NCBI Taxonomy" id="7137"/>
    <lineage>
        <taxon>Eukaryota</taxon>
        <taxon>Metazoa</taxon>
        <taxon>Ecdysozoa</taxon>
        <taxon>Arthropoda</taxon>
        <taxon>Hexapoda</taxon>
        <taxon>Insecta</taxon>
        <taxon>Pterygota</taxon>
        <taxon>Neoptera</taxon>
        <taxon>Endopterygota</taxon>
        <taxon>Lepidoptera</taxon>
        <taxon>Glossata</taxon>
        <taxon>Ditrysia</taxon>
        <taxon>Pyraloidea</taxon>
        <taxon>Pyralidae</taxon>
        <taxon>Galleriinae</taxon>
        <taxon>Galleria</taxon>
    </lineage>
</organism>
<dbReference type="GO" id="GO:0005634">
    <property type="term" value="C:nucleus"/>
    <property type="evidence" value="ECO:0007669"/>
    <property type="project" value="UniProtKB-SubCell"/>
</dbReference>
<feature type="domain" description="K Homology" evidence="6">
    <location>
        <begin position="213"/>
        <end position="284"/>
    </location>
</feature>
<feature type="domain" description="K Homology" evidence="6">
    <location>
        <begin position="312"/>
        <end position="383"/>
    </location>
</feature>
<dbReference type="Proteomes" id="UP001652740">
    <property type="component" value="Unplaced"/>
</dbReference>
<dbReference type="CTD" id="36889"/>
<feature type="region of interest" description="Disordered" evidence="5">
    <location>
        <begin position="397"/>
        <end position="427"/>
    </location>
</feature>
<sequence length="748" mass="78042">MSDYPSMATLQNNSQTAGYANALQRARLVAAKLVGGSKRPLEEGTEPSPKKSATVESNYQQQSMSATAAATAAAAAAAAAARISASCGAAGVPPAPPSAPPNFMPEQTIDERIRVPDKMVGLIIGRGGEQITRLQAESGCKIQMAPDSGGQPDRICTLTGSREAIQRAKELVNQIVNHRGRENAPQHPDNAMGNMGGGGAGSGMPPLPRGGGLAITEEVMLPGPKVGLIIGKNGKTIKQLQEQSGAKMVVIQDGPNTEYEKPLRISGDPSKVEHAKQLVYELLAEKDMGIGGGQRSQYDDAYSPQDQGNGLATNSTEVSVPKIAVGVVIGRGGDMIKKIQAETGCRVQFHQERDDGPGDKRCYLQGKPHQVEQAKQMIDDLISSVNGANEHAARLMRRDQEVRSGPGRGRGGSGQRNGDRGDYQQWQENPEIRVTFTVSNVKCGLIIGRGGEVIKQMNAQTGAHCEVDRRATGADRNTRTFYIRGHPDAVEACKRLIMEKVGMPINFIQDGGNNGGGGGAGGAGGEYYGGGGGGNGGGPPAWGYNPQWQQVNPSQQPQQQIQINPLTGQPDYSQQWIDYYRSLGLMREAEAVEQQAKQQQAAAVAASAAASGAPTSAAGGGPGAGAAAGAGAGAAAGAGAGAADYSAQWAEYYRNIGKIKEAEAIEAQMKLKQQQAQAGAVAQPPQTAQQTAASPQQQQQQAAGGPPGNGAAMMGGQYQQQYPMYSGAMYPGYAPYPYSASSGPDQQQ</sequence>
<evidence type="ECO:0000256" key="1">
    <source>
        <dbReference type="ARBA" id="ARBA00004123"/>
    </source>
</evidence>
<proteinExistence type="predicted"/>
<dbReference type="Pfam" id="PF09005">
    <property type="entry name" value="FUBP_C"/>
    <property type="match status" value="2"/>
</dbReference>
<dbReference type="CDD" id="cd22398">
    <property type="entry name" value="KH-I_FUBP_rpt3"/>
    <property type="match status" value="1"/>
</dbReference>
<feature type="region of interest" description="Disordered" evidence="5">
    <location>
        <begin position="676"/>
        <end position="715"/>
    </location>
</feature>
<dbReference type="SUPFAM" id="SSF54791">
    <property type="entry name" value="Eukaryotic type KH-domain (KH-domain type I)"/>
    <property type="match status" value="4"/>
</dbReference>
<feature type="domain" description="K Homology" evidence="6">
    <location>
        <begin position="430"/>
        <end position="502"/>
    </location>
</feature>